<dbReference type="GO" id="GO:0003887">
    <property type="term" value="F:DNA-directed DNA polymerase activity"/>
    <property type="evidence" value="ECO:0007669"/>
    <property type="project" value="UniProtKB-UniRule"/>
</dbReference>
<dbReference type="PANTHER" id="PTHR10133">
    <property type="entry name" value="DNA POLYMERASE I"/>
    <property type="match status" value="1"/>
</dbReference>
<evidence type="ECO:0000259" key="17">
    <source>
        <dbReference type="SMART" id="SM00474"/>
    </source>
</evidence>
<dbReference type="InterPro" id="IPR001098">
    <property type="entry name" value="DNA-dir_DNA_pol_A_palm_dom"/>
</dbReference>
<dbReference type="CDD" id="cd09898">
    <property type="entry name" value="H3TH_53EXO"/>
    <property type="match status" value="1"/>
</dbReference>
<reference evidence="20" key="2">
    <citation type="journal article" date="2021" name="PeerJ">
        <title>Extensive microbial diversity within the chicken gut microbiome revealed by metagenomics and culture.</title>
        <authorList>
            <person name="Gilroy R."/>
            <person name="Ravi A."/>
            <person name="Getino M."/>
            <person name="Pursley I."/>
            <person name="Horton D.L."/>
            <person name="Alikhan N.F."/>
            <person name="Baker D."/>
            <person name="Gharbi K."/>
            <person name="Hall N."/>
            <person name="Watson M."/>
            <person name="Adriaenssens E.M."/>
            <person name="Foster-Nyarko E."/>
            <person name="Jarju S."/>
            <person name="Secka A."/>
            <person name="Antonio M."/>
            <person name="Oren A."/>
            <person name="Chaudhuri R.R."/>
            <person name="La Ragione R."/>
            <person name="Hildebrand F."/>
            <person name="Pallen M.J."/>
        </authorList>
    </citation>
    <scope>NUCLEOTIDE SEQUENCE</scope>
    <source>
        <strain evidence="20">10532</strain>
    </source>
</reference>
<dbReference type="InterPro" id="IPR002421">
    <property type="entry name" value="5-3_exonuclease"/>
</dbReference>
<dbReference type="InterPro" id="IPR012337">
    <property type="entry name" value="RNaseH-like_sf"/>
</dbReference>
<comment type="function">
    <text evidence="16">In addition to polymerase activity, this DNA polymerase exhibits 3'-5' and 5'-3' exonuclease activity.</text>
</comment>
<evidence type="ECO:0000313" key="20">
    <source>
        <dbReference type="EMBL" id="MBO8457727.1"/>
    </source>
</evidence>
<evidence type="ECO:0000256" key="3">
    <source>
        <dbReference type="ARBA" id="ARBA00020311"/>
    </source>
</evidence>
<dbReference type="Gene3D" id="3.40.50.1010">
    <property type="entry name" value="5'-nuclease"/>
    <property type="match status" value="1"/>
</dbReference>
<dbReference type="InterPro" id="IPR043502">
    <property type="entry name" value="DNA/RNA_pol_sf"/>
</dbReference>
<dbReference type="FunFam" id="1.10.150.20:FF:000003">
    <property type="entry name" value="DNA polymerase I"/>
    <property type="match status" value="1"/>
</dbReference>
<evidence type="ECO:0000256" key="14">
    <source>
        <dbReference type="ARBA" id="ARBA00049244"/>
    </source>
</evidence>
<dbReference type="CDD" id="cd06139">
    <property type="entry name" value="DNA_polA_I_Ecoli_like_exo"/>
    <property type="match status" value="1"/>
</dbReference>
<keyword evidence="13 16" id="KW-0234">DNA repair</keyword>
<evidence type="ECO:0000256" key="11">
    <source>
        <dbReference type="ARBA" id="ARBA00022932"/>
    </source>
</evidence>
<evidence type="ECO:0000256" key="16">
    <source>
        <dbReference type="RuleBase" id="RU004460"/>
    </source>
</evidence>
<dbReference type="Proteomes" id="UP000823638">
    <property type="component" value="Unassembled WGS sequence"/>
</dbReference>
<accession>A0A9D9N299</accession>
<dbReference type="GO" id="GO:0003677">
    <property type="term" value="F:DNA binding"/>
    <property type="evidence" value="ECO:0007669"/>
    <property type="project" value="UniProtKB-UniRule"/>
</dbReference>
<dbReference type="SUPFAM" id="SSF88723">
    <property type="entry name" value="PIN domain-like"/>
    <property type="match status" value="1"/>
</dbReference>
<dbReference type="PANTHER" id="PTHR10133:SF27">
    <property type="entry name" value="DNA POLYMERASE NU"/>
    <property type="match status" value="1"/>
</dbReference>
<dbReference type="Gene3D" id="1.10.150.20">
    <property type="entry name" value="5' to 3' exonuclease, C-terminal subdomain"/>
    <property type="match status" value="2"/>
</dbReference>
<reference evidence="20" key="1">
    <citation type="submission" date="2020-10" db="EMBL/GenBank/DDBJ databases">
        <authorList>
            <person name="Gilroy R."/>
        </authorList>
    </citation>
    <scope>NUCLEOTIDE SEQUENCE</scope>
    <source>
        <strain evidence="20">10532</strain>
    </source>
</reference>
<dbReference type="InterPro" id="IPR002298">
    <property type="entry name" value="DNA_polymerase_A"/>
</dbReference>
<keyword evidence="5 16" id="KW-0548">Nucleotidyltransferase</keyword>
<dbReference type="GO" id="GO:0006302">
    <property type="term" value="P:double-strand break repair"/>
    <property type="evidence" value="ECO:0007669"/>
    <property type="project" value="TreeGrafter"/>
</dbReference>
<dbReference type="EC" id="2.7.7.7" evidence="2 15"/>
<evidence type="ECO:0000256" key="15">
    <source>
        <dbReference type="NCBIfam" id="TIGR00593"/>
    </source>
</evidence>
<dbReference type="GO" id="GO:0008408">
    <property type="term" value="F:3'-5' exonuclease activity"/>
    <property type="evidence" value="ECO:0007669"/>
    <property type="project" value="UniProtKB-UniRule"/>
</dbReference>
<evidence type="ECO:0000256" key="7">
    <source>
        <dbReference type="ARBA" id="ARBA00022722"/>
    </source>
</evidence>
<evidence type="ECO:0000256" key="12">
    <source>
        <dbReference type="ARBA" id="ARBA00023125"/>
    </source>
</evidence>
<dbReference type="GO" id="GO:0008409">
    <property type="term" value="F:5'-3' exonuclease activity"/>
    <property type="evidence" value="ECO:0007669"/>
    <property type="project" value="UniProtKB-UniRule"/>
</dbReference>
<dbReference type="InterPro" id="IPR029060">
    <property type="entry name" value="PIN-like_dom_sf"/>
</dbReference>
<dbReference type="FunFam" id="1.20.1060.10:FF:000001">
    <property type="entry name" value="DNA polymerase I"/>
    <property type="match status" value="1"/>
</dbReference>
<dbReference type="FunFam" id="1.10.150.20:FF:000002">
    <property type="entry name" value="DNA polymerase I"/>
    <property type="match status" value="1"/>
</dbReference>
<organism evidence="20 21">
    <name type="scientific">Candidatus Gallitreponema excrementavium</name>
    <dbReference type="NCBI Taxonomy" id="2840840"/>
    <lineage>
        <taxon>Bacteria</taxon>
        <taxon>Pseudomonadati</taxon>
        <taxon>Spirochaetota</taxon>
        <taxon>Spirochaetia</taxon>
        <taxon>Spirochaetales</taxon>
        <taxon>Candidatus Gallitreponema</taxon>
    </lineage>
</organism>
<dbReference type="Gene3D" id="3.30.70.370">
    <property type="match status" value="1"/>
</dbReference>
<dbReference type="NCBIfam" id="TIGR00593">
    <property type="entry name" value="pola"/>
    <property type="match status" value="1"/>
</dbReference>
<dbReference type="CDD" id="cd09859">
    <property type="entry name" value="PIN_53EXO"/>
    <property type="match status" value="1"/>
</dbReference>
<dbReference type="SMART" id="SM00474">
    <property type="entry name" value="35EXOc"/>
    <property type="match status" value="1"/>
</dbReference>
<gene>
    <name evidence="16 20" type="primary">polA</name>
    <name evidence="20" type="ORF">IAA81_05815</name>
</gene>
<dbReference type="Pfam" id="PF00476">
    <property type="entry name" value="DNA_pol_A"/>
    <property type="match status" value="1"/>
</dbReference>
<dbReference type="InterPro" id="IPR036397">
    <property type="entry name" value="RNaseH_sf"/>
</dbReference>
<keyword evidence="7" id="KW-0540">Nuclease</keyword>
<evidence type="ECO:0000256" key="5">
    <source>
        <dbReference type="ARBA" id="ARBA00022695"/>
    </source>
</evidence>
<proteinExistence type="inferred from homology"/>
<dbReference type="NCBIfam" id="NF004397">
    <property type="entry name" value="PRK05755.1"/>
    <property type="match status" value="1"/>
</dbReference>
<dbReference type="SMART" id="SM00279">
    <property type="entry name" value="HhH2"/>
    <property type="match status" value="1"/>
</dbReference>
<evidence type="ECO:0000256" key="2">
    <source>
        <dbReference type="ARBA" id="ARBA00012417"/>
    </source>
</evidence>
<dbReference type="Pfam" id="PF01612">
    <property type="entry name" value="DNA_pol_A_exo1"/>
    <property type="match status" value="1"/>
</dbReference>
<keyword evidence="10 16" id="KW-0269">Exonuclease</keyword>
<evidence type="ECO:0000256" key="9">
    <source>
        <dbReference type="ARBA" id="ARBA00022801"/>
    </source>
</evidence>
<dbReference type="AlphaFoldDB" id="A0A9D9N299"/>
<feature type="domain" description="5'-3' exonuclease" evidence="18">
    <location>
        <begin position="3"/>
        <end position="263"/>
    </location>
</feature>
<dbReference type="Pfam" id="PF02739">
    <property type="entry name" value="5_3_exonuc_N"/>
    <property type="match status" value="1"/>
</dbReference>
<evidence type="ECO:0000256" key="1">
    <source>
        <dbReference type="ARBA" id="ARBA00007705"/>
    </source>
</evidence>
<dbReference type="InterPro" id="IPR036279">
    <property type="entry name" value="5-3_exonuclease_C_sf"/>
</dbReference>
<dbReference type="Pfam" id="PF01367">
    <property type="entry name" value="5_3_exonuc"/>
    <property type="match status" value="1"/>
</dbReference>
<evidence type="ECO:0000313" key="21">
    <source>
        <dbReference type="Proteomes" id="UP000823638"/>
    </source>
</evidence>
<keyword evidence="8 16" id="KW-0227">DNA damage</keyword>
<protein>
    <recommendedName>
        <fullName evidence="3 15">DNA polymerase I</fullName>
        <ecNumber evidence="2 15">2.7.7.7</ecNumber>
    </recommendedName>
</protein>
<dbReference type="Gene3D" id="3.30.420.10">
    <property type="entry name" value="Ribonuclease H-like superfamily/Ribonuclease H"/>
    <property type="match status" value="1"/>
</dbReference>
<dbReference type="SUPFAM" id="SSF53098">
    <property type="entry name" value="Ribonuclease H-like"/>
    <property type="match status" value="1"/>
</dbReference>
<dbReference type="GO" id="GO:0006261">
    <property type="term" value="P:DNA-templated DNA replication"/>
    <property type="evidence" value="ECO:0007669"/>
    <property type="project" value="UniProtKB-UniRule"/>
</dbReference>
<keyword evidence="4 16" id="KW-0808">Transferase</keyword>
<evidence type="ECO:0000256" key="6">
    <source>
        <dbReference type="ARBA" id="ARBA00022705"/>
    </source>
</evidence>
<evidence type="ECO:0000256" key="8">
    <source>
        <dbReference type="ARBA" id="ARBA00022763"/>
    </source>
</evidence>
<dbReference type="SUPFAM" id="SSF56672">
    <property type="entry name" value="DNA/RNA polymerases"/>
    <property type="match status" value="1"/>
</dbReference>
<sequence length="922" mass="103809">MEDKTLYLLDSYGVIYRSYFAFINNPLINKEGRNISSIFGFFRILHSLIKTFNPGYFVAVFDSRTKTFRHEIYPEYKANRQKTPEDLHEQIPVIEEILTAMGIPIIRMDGYEADDIIATFANQCSAVSRPCRIISSDKDLMQLINKTTEMVRSTKTGAWQIMGEEDVKAEWGVSPAGMVDILSLIGDTADNIPGVKGIGEKTAVKLMAEYGSLDGIYSNIDGISGAIGKKLREGKESAYFSKNLIELKERVPLNCPGEEASIANPDFEQGARILIREGAPAVAKLFAPVSDLTRKDSSSGKKIISNPENLKFLEEVSPSMYKENRGDYTGITKMEELKNIVSLALKNKIVAFDTETTGLNPLEAKIVGFSLSLKEGEGFYVPIMLSSLTDQIEHLSWQDCIPVLEEIFSDPEITVIMHNGKFDYRVLVSNGMKIPECKFYDTMVAFWLLSPDRAAYSLDSLAKSYLGLTTIEYDTLVPKGETFDMVPFDKAVLYGGEDSDLCFRFYKYTEPLLKTNKLDSLFYDIEMPLMPVLAMMEQEGVEINPSELKEYSKELETEIKGLENLIYTIAGKSFNISSPKQLQTILFEELKLPTGKKTKTGYSTDSSVLEELAEIHELPREILNYRRLSKLKSTYVDTLPLLCDKNHRIHTSFMQTGTATGRLSSKDPNLQNIPVREKEGRRIRQAFCAGKGKVLISADYSQIELVVLAHLSRDENLMAAFTDGKDVHKRTAMLIFAVEEPDVTPEMRRVAKTINFGVMYGMSAFRLAKELGISRTEAKNFIDSYFRTYRGVREFLDSVILEGEKNGYVSTIMGRKRIITGINSKNKTEKAGAERTAINTPIQGSAADIVKVAMLNLSKAIKKQNLKTKMILQVHDEIIFEAPEEEAERVIPLIREEMENAVKLRIPLKVSIEKGKRWGEFH</sequence>
<keyword evidence="9 16" id="KW-0378">Hydrolase</keyword>
<evidence type="ECO:0000259" key="19">
    <source>
        <dbReference type="SMART" id="SM00482"/>
    </source>
</evidence>
<keyword evidence="12 16" id="KW-0238">DNA-binding</keyword>
<keyword evidence="11 16" id="KW-0239">DNA-directed DNA polymerase</keyword>
<dbReference type="InterPro" id="IPR002562">
    <property type="entry name" value="3'-5'_exonuclease_dom"/>
</dbReference>
<dbReference type="SMART" id="SM00475">
    <property type="entry name" value="53EXOc"/>
    <property type="match status" value="1"/>
</dbReference>
<feature type="domain" description="DNA-directed DNA polymerase family A palm" evidence="19">
    <location>
        <begin position="680"/>
        <end position="886"/>
    </location>
</feature>
<evidence type="ECO:0000256" key="10">
    <source>
        <dbReference type="ARBA" id="ARBA00022839"/>
    </source>
</evidence>
<evidence type="ECO:0000259" key="18">
    <source>
        <dbReference type="SMART" id="SM00475"/>
    </source>
</evidence>
<name>A0A9D9N299_9SPIR</name>
<dbReference type="InterPro" id="IPR018320">
    <property type="entry name" value="DNA_polymerase_1"/>
</dbReference>
<comment type="caution">
    <text evidence="20">The sequence shown here is derived from an EMBL/GenBank/DDBJ whole genome shotgun (WGS) entry which is preliminary data.</text>
</comment>
<evidence type="ECO:0000256" key="13">
    <source>
        <dbReference type="ARBA" id="ARBA00023204"/>
    </source>
</evidence>
<dbReference type="PRINTS" id="PR00868">
    <property type="entry name" value="DNAPOLI"/>
</dbReference>
<dbReference type="SUPFAM" id="SSF47807">
    <property type="entry name" value="5' to 3' exonuclease, C-terminal subdomain"/>
    <property type="match status" value="1"/>
</dbReference>
<dbReference type="Gene3D" id="1.20.1060.10">
    <property type="entry name" value="Taq DNA Polymerase, Chain T, domain 4"/>
    <property type="match status" value="1"/>
</dbReference>
<dbReference type="PROSITE" id="PS00447">
    <property type="entry name" value="DNA_POLYMERASE_A"/>
    <property type="match status" value="1"/>
</dbReference>
<keyword evidence="6 16" id="KW-0235">DNA replication</keyword>
<evidence type="ECO:0000256" key="4">
    <source>
        <dbReference type="ARBA" id="ARBA00022679"/>
    </source>
</evidence>
<dbReference type="InterPro" id="IPR020046">
    <property type="entry name" value="5-3_exonucl_a-hlix_arch_N"/>
</dbReference>
<dbReference type="InterPro" id="IPR008918">
    <property type="entry name" value="HhH2"/>
</dbReference>
<dbReference type="CDD" id="cd08637">
    <property type="entry name" value="DNA_pol_A_pol_I_C"/>
    <property type="match status" value="1"/>
</dbReference>
<feature type="domain" description="3'-5' exonuclease" evidence="17">
    <location>
        <begin position="328"/>
        <end position="514"/>
    </location>
</feature>
<comment type="catalytic activity">
    <reaction evidence="14 16">
        <text>DNA(n) + a 2'-deoxyribonucleoside 5'-triphosphate = DNA(n+1) + diphosphate</text>
        <dbReference type="Rhea" id="RHEA:22508"/>
        <dbReference type="Rhea" id="RHEA-COMP:17339"/>
        <dbReference type="Rhea" id="RHEA-COMP:17340"/>
        <dbReference type="ChEBI" id="CHEBI:33019"/>
        <dbReference type="ChEBI" id="CHEBI:61560"/>
        <dbReference type="ChEBI" id="CHEBI:173112"/>
        <dbReference type="EC" id="2.7.7.7"/>
    </reaction>
</comment>
<comment type="similarity">
    <text evidence="1 16">Belongs to the DNA polymerase type-A family.</text>
</comment>
<dbReference type="SMART" id="SM00482">
    <property type="entry name" value="POLAc"/>
    <property type="match status" value="1"/>
</dbReference>
<dbReference type="InterPro" id="IPR019760">
    <property type="entry name" value="DNA-dir_DNA_pol_A_CS"/>
</dbReference>
<dbReference type="InterPro" id="IPR020045">
    <property type="entry name" value="DNA_polI_H3TH"/>
</dbReference>
<dbReference type="EMBL" id="JADIMM010000075">
    <property type="protein sequence ID" value="MBO8457727.1"/>
    <property type="molecule type" value="Genomic_DNA"/>
</dbReference>